<dbReference type="InterPro" id="IPR003805">
    <property type="entry name" value="CobS"/>
</dbReference>
<dbReference type="Pfam" id="PF02654">
    <property type="entry name" value="CobS"/>
    <property type="match status" value="1"/>
</dbReference>
<comment type="subcellular location">
    <subcellularLocation>
        <location evidence="2 19">Cell membrane</location>
        <topology evidence="2 19">Multi-pass membrane protein</topology>
    </subcellularLocation>
</comment>
<keyword evidence="10 19" id="KW-0812">Transmembrane</keyword>
<evidence type="ECO:0000256" key="9">
    <source>
        <dbReference type="ARBA" id="ARBA00022679"/>
    </source>
</evidence>
<reference evidence="20 21" key="1">
    <citation type="submission" date="2023-07" db="EMBL/GenBank/DDBJ databases">
        <title>Sorghum-associated microbial communities from plants grown in Nebraska, USA.</title>
        <authorList>
            <person name="Schachtman D."/>
        </authorList>
    </citation>
    <scope>NUCLEOTIDE SEQUENCE [LARGE SCALE GENOMIC DNA]</scope>
    <source>
        <strain evidence="20 21">BE308</strain>
    </source>
</reference>
<evidence type="ECO:0000256" key="5">
    <source>
        <dbReference type="ARBA" id="ARBA00013200"/>
    </source>
</evidence>
<keyword evidence="12 19" id="KW-1133">Transmembrane helix</keyword>
<feature type="transmembrane region" description="Helical" evidence="19">
    <location>
        <begin position="69"/>
        <end position="89"/>
    </location>
</feature>
<sequence>MASFLRHYLLSLQFFTRVPVTGRLADWVGFSPAMLRASAAHLPGVGALVGGAVALGTWLLLALLPASPFAPLVAAVLGTVASVLITGAFHEDGLADVADGLGGTQNRERALEIMKDSRVGAFGAIAVVLALLAKVSLLALLGSLHGAVLCVALFTGHVVSRFWPLLTIRLLPHVGDAAGSKSKPLADQISLGSLWVACSWSFSALALVAIAQAAMVFVVPGLSWSTVLLWLVAGVLASGLAWVAMLRWFARRLQGFTGDCLGATQQVGELAFYLGLALAWGAASRGGLA</sequence>
<dbReference type="RefSeq" id="WP_310339377.1">
    <property type="nucleotide sequence ID" value="NZ_JAVDXO010000001.1"/>
</dbReference>
<dbReference type="GO" id="GO:0051073">
    <property type="term" value="F:adenosylcobinamide-GDP ribazoletransferase activity"/>
    <property type="evidence" value="ECO:0007669"/>
    <property type="project" value="UniProtKB-EC"/>
</dbReference>
<dbReference type="EC" id="2.7.8.26" evidence="5 19"/>
<evidence type="ECO:0000256" key="6">
    <source>
        <dbReference type="ARBA" id="ARBA00015850"/>
    </source>
</evidence>
<dbReference type="Proteomes" id="UP001268089">
    <property type="component" value="Unassembled WGS sequence"/>
</dbReference>
<accession>A0ABU1ZIY0</accession>
<keyword evidence="21" id="KW-1185">Reference proteome</keyword>
<evidence type="ECO:0000256" key="7">
    <source>
        <dbReference type="ARBA" id="ARBA00022475"/>
    </source>
</evidence>
<organism evidence="20 21">
    <name type="scientific">Rhodoferax saidenbachensis</name>
    <dbReference type="NCBI Taxonomy" id="1484693"/>
    <lineage>
        <taxon>Bacteria</taxon>
        <taxon>Pseudomonadati</taxon>
        <taxon>Pseudomonadota</taxon>
        <taxon>Betaproteobacteria</taxon>
        <taxon>Burkholderiales</taxon>
        <taxon>Comamonadaceae</taxon>
        <taxon>Rhodoferax</taxon>
    </lineage>
</organism>
<keyword evidence="8 19" id="KW-0169">Cobalamin biosynthesis</keyword>
<evidence type="ECO:0000256" key="13">
    <source>
        <dbReference type="ARBA" id="ARBA00023136"/>
    </source>
</evidence>
<keyword evidence="13 19" id="KW-0472">Membrane</keyword>
<gene>
    <name evidence="19" type="primary">cobS</name>
    <name evidence="20" type="ORF">J2X15_000594</name>
</gene>
<evidence type="ECO:0000256" key="11">
    <source>
        <dbReference type="ARBA" id="ARBA00022842"/>
    </source>
</evidence>
<evidence type="ECO:0000256" key="14">
    <source>
        <dbReference type="ARBA" id="ARBA00025228"/>
    </source>
</evidence>
<evidence type="ECO:0000256" key="2">
    <source>
        <dbReference type="ARBA" id="ARBA00004651"/>
    </source>
</evidence>
<feature type="transmembrane region" description="Helical" evidence="19">
    <location>
        <begin position="119"/>
        <end position="140"/>
    </location>
</feature>
<evidence type="ECO:0000313" key="20">
    <source>
        <dbReference type="EMBL" id="MDR7305328.1"/>
    </source>
</evidence>
<dbReference type="HAMAP" id="MF_00719">
    <property type="entry name" value="CobS"/>
    <property type="match status" value="1"/>
</dbReference>
<name>A0ABU1ZIY0_9BURK</name>
<evidence type="ECO:0000256" key="10">
    <source>
        <dbReference type="ARBA" id="ARBA00022692"/>
    </source>
</evidence>
<evidence type="ECO:0000256" key="12">
    <source>
        <dbReference type="ARBA" id="ARBA00022989"/>
    </source>
</evidence>
<dbReference type="EMBL" id="JAVDXO010000001">
    <property type="protein sequence ID" value="MDR7305328.1"/>
    <property type="molecule type" value="Genomic_DNA"/>
</dbReference>
<evidence type="ECO:0000256" key="15">
    <source>
        <dbReference type="ARBA" id="ARBA00032605"/>
    </source>
</evidence>
<feature type="transmembrane region" description="Helical" evidence="19">
    <location>
        <begin position="227"/>
        <end position="249"/>
    </location>
</feature>
<evidence type="ECO:0000256" key="19">
    <source>
        <dbReference type="HAMAP-Rule" id="MF_00719"/>
    </source>
</evidence>
<protein>
    <recommendedName>
        <fullName evidence="6 19">Adenosylcobinamide-GDP ribazoletransferase</fullName>
        <ecNumber evidence="5 19">2.7.8.26</ecNumber>
    </recommendedName>
    <alternativeName>
        <fullName evidence="16 19">Cobalamin synthase</fullName>
    </alternativeName>
    <alternativeName>
        <fullName evidence="15 19">Cobalamin-5'-phosphate synthase</fullName>
    </alternativeName>
</protein>
<comment type="pathway">
    <text evidence="3 19">Cofactor biosynthesis; adenosylcobalamin biosynthesis; adenosylcobalamin from cob(II)yrinate a,c-diamide: step 7/7.</text>
</comment>
<evidence type="ECO:0000313" key="21">
    <source>
        <dbReference type="Proteomes" id="UP001268089"/>
    </source>
</evidence>
<comment type="catalytic activity">
    <reaction evidence="18 19">
        <text>alpha-ribazole 5'-phosphate + adenosylcob(III)inamide-GDP = adenosylcob(III)alamin 5'-phosphate + GMP + H(+)</text>
        <dbReference type="Rhea" id="RHEA:23560"/>
        <dbReference type="ChEBI" id="CHEBI:15378"/>
        <dbReference type="ChEBI" id="CHEBI:57918"/>
        <dbReference type="ChEBI" id="CHEBI:58115"/>
        <dbReference type="ChEBI" id="CHEBI:60487"/>
        <dbReference type="ChEBI" id="CHEBI:60493"/>
        <dbReference type="EC" id="2.7.8.26"/>
    </reaction>
</comment>
<proteinExistence type="inferred from homology"/>
<feature type="transmembrane region" description="Helical" evidence="19">
    <location>
        <begin position="42"/>
        <end position="63"/>
    </location>
</feature>
<evidence type="ECO:0000256" key="1">
    <source>
        <dbReference type="ARBA" id="ARBA00001946"/>
    </source>
</evidence>
<keyword evidence="11 19" id="KW-0460">Magnesium</keyword>
<dbReference type="PANTHER" id="PTHR34148">
    <property type="entry name" value="ADENOSYLCOBINAMIDE-GDP RIBAZOLETRANSFERASE"/>
    <property type="match status" value="1"/>
</dbReference>
<keyword evidence="9 19" id="KW-0808">Transferase</keyword>
<comment type="caution">
    <text evidence="20">The sequence shown here is derived from an EMBL/GenBank/DDBJ whole genome shotgun (WGS) entry which is preliminary data.</text>
</comment>
<evidence type="ECO:0000256" key="18">
    <source>
        <dbReference type="ARBA" id="ARBA00049504"/>
    </source>
</evidence>
<comment type="cofactor">
    <cofactor evidence="1 19">
        <name>Mg(2+)</name>
        <dbReference type="ChEBI" id="CHEBI:18420"/>
    </cofactor>
</comment>
<feature type="transmembrane region" description="Helical" evidence="19">
    <location>
        <begin position="192"/>
        <end position="215"/>
    </location>
</feature>
<comment type="function">
    <text evidence="14 19">Joins adenosylcobinamide-GDP and alpha-ribazole to generate adenosylcobalamin (Ado-cobalamin). Also synthesizes adenosylcobalamin 5'-phosphate from adenosylcobinamide-GDP and alpha-ribazole 5'-phosphate.</text>
</comment>
<evidence type="ECO:0000256" key="4">
    <source>
        <dbReference type="ARBA" id="ARBA00010561"/>
    </source>
</evidence>
<evidence type="ECO:0000256" key="8">
    <source>
        <dbReference type="ARBA" id="ARBA00022573"/>
    </source>
</evidence>
<comment type="catalytic activity">
    <reaction evidence="17 19">
        <text>alpha-ribazole + adenosylcob(III)inamide-GDP = adenosylcob(III)alamin + GMP + H(+)</text>
        <dbReference type="Rhea" id="RHEA:16049"/>
        <dbReference type="ChEBI" id="CHEBI:10329"/>
        <dbReference type="ChEBI" id="CHEBI:15378"/>
        <dbReference type="ChEBI" id="CHEBI:18408"/>
        <dbReference type="ChEBI" id="CHEBI:58115"/>
        <dbReference type="ChEBI" id="CHEBI:60487"/>
        <dbReference type="EC" id="2.7.8.26"/>
    </reaction>
</comment>
<dbReference type="PANTHER" id="PTHR34148:SF1">
    <property type="entry name" value="ADENOSYLCOBINAMIDE-GDP RIBAZOLETRANSFERASE"/>
    <property type="match status" value="1"/>
</dbReference>
<evidence type="ECO:0000256" key="17">
    <source>
        <dbReference type="ARBA" id="ARBA00048623"/>
    </source>
</evidence>
<comment type="similarity">
    <text evidence="4 19">Belongs to the CobS family.</text>
</comment>
<evidence type="ECO:0000256" key="16">
    <source>
        <dbReference type="ARBA" id="ARBA00032853"/>
    </source>
</evidence>
<evidence type="ECO:0000256" key="3">
    <source>
        <dbReference type="ARBA" id="ARBA00004663"/>
    </source>
</evidence>
<keyword evidence="7 19" id="KW-1003">Cell membrane</keyword>